<gene>
    <name evidence="2" type="ORF">GCM10010145_61330</name>
</gene>
<dbReference type="EMBL" id="BMQK01000021">
    <property type="protein sequence ID" value="GGQ83520.1"/>
    <property type="molecule type" value="Genomic_DNA"/>
</dbReference>
<evidence type="ECO:0000256" key="1">
    <source>
        <dbReference type="SAM" id="SignalP"/>
    </source>
</evidence>
<evidence type="ECO:0000313" key="2">
    <source>
        <dbReference type="EMBL" id="GGQ83520.1"/>
    </source>
</evidence>
<dbReference type="RefSeq" id="WP_189220159.1">
    <property type="nucleotide sequence ID" value="NZ_BMQK01000021.1"/>
</dbReference>
<dbReference type="Proteomes" id="UP000620156">
    <property type="component" value="Unassembled WGS sequence"/>
</dbReference>
<accession>A0A918EZ62</accession>
<keyword evidence="3" id="KW-1185">Reference proteome</keyword>
<proteinExistence type="predicted"/>
<organism evidence="2 3">
    <name type="scientific">Streptomyces ruber</name>
    <dbReference type="NCBI Taxonomy" id="83378"/>
    <lineage>
        <taxon>Bacteria</taxon>
        <taxon>Bacillati</taxon>
        <taxon>Actinomycetota</taxon>
        <taxon>Actinomycetes</taxon>
        <taxon>Kitasatosporales</taxon>
        <taxon>Streptomycetaceae</taxon>
        <taxon>Streptomyces</taxon>
    </lineage>
</organism>
<reference evidence="2" key="2">
    <citation type="submission" date="2020-09" db="EMBL/GenBank/DDBJ databases">
        <authorList>
            <person name="Sun Q."/>
            <person name="Ohkuma M."/>
        </authorList>
    </citation>
    <scope>NUCLEOTIDE SEQUENCE</scope>
    <source>
        <strain evidence="2">JCM 3131</strain>
    </source>
</reference>
<keyword evidence="1" id="KW-0732">Signal</keyword>
<reference evidence="2" key="1">
    <citation type="journal article" date="2014" name="Int. J. Syst. Evol. Microbiol.">
        <title>Complete genome sequence of Corynebacterium casei LMG S-19264T (=DSM 44701T), isolated from a smear-ripened cheese.</title>
        <authorList>
            <consortium name="US DOE Joint Genome Institute (JGI-PGF)"/>
            <person name="Walter F."/>
            <person name="Albersmeier A."/>
            <person name="Kalinowski J."/>
            <person name="Ruckert C."/>
        </authorList>
    </citation>
    <scope>NUCLEOTIDE SEQUENCE</scope>
    <source>
        <strain evidence="2">JCM 3131</strain>
    </source>
</reference>
<evidence type="ECO:0008006" key="4">
    <source>
        <dbReference type="Google" id="ProtNLM"/>
    </source>
</evidence>
<comment type="caution">
    <text evidence="2">The sequence shown here is derived from an EMBL/GenBank/DDBJ whole genome shotgun (WGS) entry which is preliminary data.</text>
</comment>
<dbReference type="AlphaFoldDB" id="A0A918EZ62"/>
<evidence type="ECO:0000313" key="3">
    <source>
        <dbReference type="Proteomes" id="UP000620156"/>
    </source>
</evidence>
<feature type="signal peptide" evidence="1">
    <location>
        <begin position="1"/>
        <end position="30"/>
    </location>
</feature>
<name>A0A918EZ62_9ACTN</name>
<sequence length="79" mass="7791">MHTLRRVLAAGASSTLLVLGAAVHASPAQAQPADLLPGGLDTALMTVVSTQQQNACGGARSALEVVPVLADTLCPGSTA</sequence>
<feature type="chain" id="PRO_5037426011" description="Secreted protein" evidence="1">
    <location>
        <begin position="31"/>
        <end position="79"/>
    </location>
</feature>
<protein>
    <recommendedName>
        <fullName evidence="4">Secreted protein</fullName>
    </recommendedName>
</protein>